<keyword evidence="1" id="KW-0472">Membrane</keyword>
<evidence type="ECO:0000256" key="1">
    <source>
        <dbReference type="SAM" id="Phobius"/>
    </source>
</evidence>
<keyword evidence="1" id="KW-0812">Transmembrane</keyword>
<proteinExistence type="predicted"/>
<feature type="transmembrane region" description="Helical" evidence="1">
    <location>
        <begin position="294"/>
        <end position="324"/>
    </location>
</feature>
<gene>
    <name evidence="2" type="ORF">OTI717_LOCUS15083</name>
</gene>
<sequence>MKSTASVRIHLNIPEQTSQYSSFNLDHTPSLPSTVILTKNKLTTTIPQSLSTNLDCGQRFARFSSVSSSYAEFLKQRDMDKVKKILSQEDQRFLLSSSDWVEDVKDSDPYVSVISRLGEAIQDSETLVEFVKKSFSIVTNTSDFSSLNFPGGCELARFHYRNDCFDLDGATVLLALLTVFQIILFFMGVKYLNDCPIQPNLPVYLLVVGAMGLVRVLNLLWKQFRRRRMRKLEGIELDQEEETENNGSGFTDAVLNLFLLAWFIVGQFWTWHIFMPKFEFGLENPNNYCHRNVYIFTLVHIAFVYIMFLAVILFLIALTCCATYPHLIVKTTR</sequence>
<dbReference type="EMBL" id="CAJOAX010001745">
    <property type="protein sequence ID" value="CAF3742160.1"/>
    <property type="molecule type" value="Genomic_DNA"/>
</dbReference>
<organism evidence="2 3">
    <name type="scientific">Rotaria sordida</name>
    <dbReference type="NCBI Taxonomy" id="392033"/>
    <lineage>
        <taxon>Eukaryota</taxon>
        <taxon>Metazoa</taxon>
        <taxon>Spiralia</taxon>
        <taxon>Gnathifera</taxon>
        <taxon>Rotifera</taxon>
        <taxon>Eurotatoria</taxon>
        <taxon>Bdelloidea</taxon>
        <taxon>Philodinida</taxon>
        <taxon>Philodinidae</taxon>
        <taxon>Rotaria</taxon>
    </lineage>
</organism>
<name>A0A818XL26_9BILA</name>
<comment type="caution">
    <text evidence="2">The sequence shown here is derived from an EMBL/GenBank/DDBJ whole genome shotgun (WGS) entry which is preliminary data.</text>
</comment>
<dbReference type="InterPro" id="IPR040350">
    <property type="entry name" value="TMEM272"/>
</dbReference>
<feature type="transmembrane region" description="Helical" evidence="1">
    <location>
        <begin position="167"/>
        <end position="189"/>
    </location>
</feature>
<keyword evidence="1" id="KW-1133">Transmembrane helix</keyword>
<feature type="transmembrane region" description="Helical" evidence="1">
    <location>
        <begin position="253"/>
        <end position="274"/>
    </location>
</feature>
<dbReference type="AlphaFoldDB" id="A0A818XL26"/>
<dbReference type="PANTHER" id="PTHR33444">
    <property type="entry name" value="SI:DKEY-19B23.12-RELATED"/>
    <property type="match status" value="1"/>
</dbReference>
<dbReference type="PANTHER" id="PTHR33444:SF7">
    <property type="entry name" value="TRANSMEMBRANE PROTEIN 272"/>
    <property type="match status" value="1"/>
</dbReference>
<evidence type="ECO:0000313" key="2">
    <source>
        <dbReference type="EMBL" id="CAF3742160.1"/>
    </source>
</evidence>
<accession>A0A818XL26</accession>
<evidence type="ECO:0000313" key="3">
    <source>
        <dbReference type="Proteomes" id="UP000663823"/>
    </source>
</evidence>
<evidence type="ECO:0008006" key="4">
    <source>
        <dbReference type="Google" id="ProtNLM"/>
    </source>
</evidence>
<protein>
    <recommendedName>
        <fullName evidence="4">Transmembrane protein</fullName>
    </recommendedName>
</protein>
<reference evidence="2" key="1">
    <citation type="submission" date="2021-02" db="EMBL/GenBank/DDBJ databases">
        <authorList>
            <person name="Nowell W R."/>
        </authorList>
    </citation>
    <scope>NUCLEOTIDE SEQUENCE</scope>
</reference>
<dbReference type="Proteomes" id="UP000663823">
    <property type="component" value="Unassembled WGS sequence"/>
</dbReference>
<feature type="transmembrane region" description="Helical" evidence="1">
    <location>
        <begin position="201"/>
        <end position="221"/>
    </location>
</feature>